<proteinExistence type="predicted"/>
<keyword evidence="3" id="KW-1185">Reference proteome</keyword>
<sequence length="84" mass="8475">MGVGTPCNPPEGTPATIQYQFTQNAIPVVYNAGYLETGTGPTAVTLEVFSGAAATETGRPVGVLVGAMALAAAGVVALVARRRR</sequence>
<reference evidence="3" key="2">
    <citation type="submission" date="2015-08" db="EMBL/GenBank/DDBJ databases">
        <title>Draft Genome Sequence of a Heterotrophic Facultative Anaerobic Bacterium Ardenticatena maritima Strain 110S.</title>
        <authorList>
            <person name="Kawaichi S."/>
            <person name="Yoshida T."/>
            <person name="Sako Y."/>
            <person name="Nakamura R."/>
        </authorList>
    </citation>
    <scope>NUCLEOTIDE SEQUENCE [LARGE SCALE GENOMIC DNA]</scope>
    <source>
        <strain evidence="3">110S</strain>
    </source>
</reference>
<name>A0A0M8K6N5_9CHLR</name>
<dbReference type="EMBL" id="BBZA01000089">
    <property type="protein sequence ID" value="GAP62875.1"/>
    <property type="molecule type" value="Genomic_DNA"/>
</dbReference>
<feature type="transmembrane region" description="Helical" evidence="1">
    <location>
        <begin position="61"/>
        <end position="80"/>
    </location>
</feature>
<dbReference type="Proteomes" id="UP000037784">
    <property type="component" value="Unassembled WGS sequence"/>
</dbReference>
<accession>A0A0M8K6N5</accession>
<evidence type="ECO:0000313" key="3">
    <source>
        <dbReference type="Proteomes" id="UP000037784"/>
    </source>
</evidence>
<comment type="caution">
    <text evidence="2">The sequence shown here is derived from an EMBL/GenBank/DDBJ whole genome shotgun (WGS) entry which is preliminary data.</text>
</comment>
<protein>
    <submittedName>
        <fullName evidence="2">Uncharacterized protein</fullName>
    </submittedName>
</protein>
<dbReference type="InParanoid" id="A0A0M8K6N5"/>
<keyword evidence="1" id="KW-1133">Transmembrane helix</keyword>
<evidence type="ECO:0000313" key="2">
    <source>
        <dbReference type="EMBL" id="GAP62875.1"/>
    </source>
</evidence>
<keyword evidence="1" id="KW-0812">Transmembrane</keyword>
<organism evidence="2 3">
    <name type="scientific">Ardenticatena maritima</name>
    <dbReference type="NCBI Taxonomy" id="872965"/>
    <lineage>
        <taxon>Bacteria</taxon>
        <taxon>Bacillati</taxon>
        <taxon>Chloroflexota</taxon>
        <taxon>Ardenticatenia</taxon>
        <taxon>Ardenticatenales</taxon>
        <taxon>Ardenticatenaceae</taxon>
        <taxon>Ardenticatena</taxon>
    </lineage>
</organism>
<evidence type="ECO:0000256" key="1">
    <source>
        <dbReference type="SAM" id="Phobius"/>
    </source>
</evidence>
<dbReference type="AlphaFoldDB" id="A0A0M8K6N5"/>
<keyword evidence="1" id="KW-0472">Membrane</keyword>
<gene>
    <name evidence="2" type="ORF">ARMA_1298</name>
</gene>
<reference evidence="2 3" key="1">
    <citation type="journal article" date="2015" name="Genome Announc.">
        <title>Draft Genome Sequence of a Heterotrophic Facultative Anaerobic Thermophilic Bacterium, Ardenticatena maritima Strain 110ST.</title>
        <authorList>
            <person name="Kawaichi S."/>
            <person name="Yoshida T."/>
            <person name="Sako Y."/>
            <person name="Nakamura R."/>
        </authorList>
    </citation>
    <scope>NUCLEOTIDE SEQUENCE [LARGE SCALE GENOMIC DNA]</scope>
    <source>
        <strain evidence="2 3">110S</strain>
    </source>
</reference>